<dbReference type="RefSeq" id="WP_082898441.1">
    <property type="nucleotide sequence ID" value="NZ_LDTD01000122.1"/>
</dbReference>
<evidence type="ECO:0000313" key="7">
    <source>
        <dbReference type="EMBL" id="KTT68159.1"/>
    </source>
</evidence>
<dbReference type="InterPro" id="IPR044068">
    <property type="entry name" value="CB"/>
</dbReference>
<comment type="caution">
    <text evidence="7">The sequence shown here is derived from an EMBL/GenBank/DDBJ whole genome shotgun (WGS) entry which is preliminary data.</text>
</comment>
<evidence type="ECO:0000313" key="8">
    <source>
        <dbReference type="Proteomes" id="UP000072867"/>
    </source>
</evidence>
<keyword evidence="3" id="KW-0233">DNA recombination</keyword>
<evidence type="ECO:0000256" key="3">
    <source>
        <dbReference type="ARBA" id="ARBA00023172"/>
    </source>
</evidence>
<dbReference type="Pfam" id="PF00589">
    <property type="entry name" value="Phage_integrase"/>
    <property type="match status" value="1"/>
</dbReference>
<dbReference type="InterPro" id="IPR050090">
    <property type="entry name" value="Tyrosine_recombinase_XerCD"/>
</dbReference>
<dbReference type="PROSITE" id="PS51898">
    <property type="entry name" value="TYR_RECOMBINASE"/>
    <property type="match status" value="1"/>
</dbReference>
<dbReference type="PANTHER" id="PTHR30349:SF94">
    <property type="entry name" value="INTEGRASE_RECOMBINASE HI_1414-RELATED"/>
    <property type="match status" value="1"/>
</dbReference>
<keyword evidence="1" id="KW-0229">DNA integration</keyword>
<dbReference type="Gene3D" id="1.10.150.130">
    <property type="match status" value="1"/>
</dbReference>
<protein>
    <recommendedName>
        <fullName evidence="9">DNA recombinase</fullName>
    </recommendedName>
</protein>
<dbReference type="Proteomes" id="UP000072867">
    <property type="component" value="Unassembled WGS sequence"/>
</dbReference>
<keyword evidence="2 4" id="KW-0238">DNA-binding</keyword>
<dbReference type="SUPFAM" id="SSF56349">
    <property type="entry name" value="DNA breaking-rejoining enzymes"/>
    <property type="match status" value="1"/>
</dbReference>
<dbReference type="AlphaFoldDB" id="A0A147HTF3"/>
<evidence type="ECO:0008006" key="9">
    <source>
        <dbReference type="Google" id="ProtNLM"/>
    </source>
</evidence>
<dbReference type="InterPro" id="IPR013762">
    <property type="entry name" value="Integrase-like_cat_sf"/>
</dbReference>
<dbReference type="PROSITE" id="PS51900">
    <property type="entry name" value="CB"/>
    <property type="match status" value="1"/>
</dbReference>
<feature type="domain" description="Core-binding (CB)" evidence="6">
    <location>
        <begin position="59"/>
        <end position="138"/>
    </location>
</feature>
<evidence type="ECO:0000259" key="5">
    <source>
        <dbReference type="PROSITE" id="PS51898"/>
    </source>
</evidence>
<proteinExistence type="predicted"/>
<sequence length="323" mass="36793">MATITKRTKGWFVQIRRKGYEPEFKTLPTKDAAEKWAREREGRIDRGEEPLDRRQLKGMTLGDLIRRYIEEVTPTKRGADSERSRLAKMLGAPMCDIALLDLQSAHIAAYRDIRAKQVKPGTVARELGLLHTIIEVAKRDWGLSMPNNVVAQVRRLPVRNARDRRLGPGELQRLNEALKETRNSLIRPAILFAIQTALRRGELLNLTWANINVDTRLAHIPETKTGHPRTIPLTGEAVAILEALPVTEERVFPITAMALRLAWNRVRERAGMSDLRFHDLRHEAISRFAEKGLTMAELAVISGHRDPRMLMRYTHLRPADLGV</sequence>
<dbReference type="GO" id="GO:0015074">
    <property type="term" value="P:DNA integration"/>
    <property type="evidence" value="ECO:0007669"/>
    <property type="project" value="UniProtKB-KW"/>
</dbReference>
<dbReference type="GO" id="GO:0006310">
    <property type="term" value="P:DNA recombination"/>
    <property type="evidence" value="ECO:0007669"/>
    <property type="project" value="UniProtKB-KW"/>
</dbReference>
<dbReference type="InterPro" id="IPR010998">
    <property type="entry name" value="Integrase_recombinase_N"/>
</dbReference>
<evidence type="ECO:0000256" key="2">
    <source>
        <dbReference type="ARBA" id="ARBA00023125"/>
    </source>
</evidence>
<organism evidence="7 8">
    <name type="scientific">Sphingomonas sanguinis</name>
    <dbReference type="NCBI Taxonomy" id="33051"/>
    <lineage>
        <taxon>Bacteria</taxon>
        <taxon>Pseudomonadati</taxon>
        <taxon>Pseudomonadota</taxon>
        <taxon>Alphaproteobacteria</taxon>
        <taxon>Sphingomonadales</taxon>
        <taxon>Sphingomonadaceae</taxon>
        <taxon>Sphingomonas</taxon>
    </lineage>
</organism>
<evidence type="ECO:0000256" key="4">
    <source>
        <dbReference type="PROSITE-ProRule" id="PRU01248"/>
    </source>
</evidence>
<gene>
    <name evidence="7" type="ORF">NS319_15200</name>
</gene>
<dbReference type="PATRIC" id="fig|33051.3.peg.498"/>
<dbReference type="CDD" id="cd00796">
    <property type="entry name" value="INT_Rci_Hp1_C"/>
    <property type="match status" value="1"/>
</dbReference>
<dbReference type="GO" id="GO:0003677">
    <property type="term" value="F:DNA binding"/>
    <property type="evidence" value="ECO:0007669"/>
    <property type="project" value="UniProtKB-UniRule"/>
</dbReference>
<name>A0A147HTF3_9SPHN</name>
<evidence type="ECO:0000259" key="6">
    <source>
        <dbReference type="PROSITE" id="PS51900"/>
    </source>
</evidence>
<dbReference type="InterPro" id="IPR002104">
    <property type="entry name" value="Integrase_catalytic"/>
</dbReference>
<dbReference type="PANTHER" id="PTHR30349">
    <property type="entry name" value="PHAGE INTEGRASE-RELATED"/>
    <property type="match status" value="1"/>
</dbReference>
<dbReference type="InterPro" id="IPR011010">
    <property type="entry name" value="DNA_brk_join_enz"/>
</dbReference>
<reference evidence="7 8" key="1">
    <citation type="journal article" date="2016" name="Front. Microbiol.">
        <title>Genomic Resource of Rice Seed Associated Bacteria.</title>
        <authorList>
            <person name="Midha S."/>
            <person name="Bansal K."/>
            <person name="Sharma S."/>
            <person name="Kumar N."/>
            <person name="Patil P.P."/>
            <person name="Chaudhry V."/>
            <person name="Patil P.B."/>
        </authorList>
    </citation>
    <scope>NUCLEOTIDE SEQUENCE [LARGE SCALE GENOMIC DNA]</scope>
    <source>
        <strain evidence="7 8">NS319</strain>
    </source>
</reference>
<dbReference type="EMBL" id="LDTD01000122">
    <property type="protein sequence ID" value="KTT68159.1"/>
    <property type="molecule type" value="Genomic_DNA"/>
</dbReference>
<feature type="domain" description="Tyr recombinase" evidence="5">
    <location>
        <begin position="161"/>
        <end position="323"/>
    </location>
</feature>
<dbReference type="Gene3D" id="1.10.443.10">
    <property type="entry name" value="Intergrase catalytic core"/>
    <property type="match status" value="1"/>
</dbReference>
<evidence type="ECO:0000256" key="1">
    <source>
        <dbReference type="ARBA" id="ARBA00022908"/>
    </source>
</evidence>
<accession>A0A147HTF3</accession>